<gene>
    <name evidence="2" type="ORF">I5M19_04375</name>
</gene>
<comment type="caution">
    <text evidence="2">The sequence shown here is derived from an EMBL/GenBank/DDBJ whole genome shotgun (WGS) entry which is preliminary data.</text>
</comment>
<keyword evidence="1" id="KW-0812">Transmembrane</keyword>
<dbReference type="RefSeq" id="WP_200064423.1">
    <property type="nucleotide sequence ID" value="NZ_JAEHFW010000001.1"/>
</dbReference>
<evidence type="ECO:0000256" key="1">
    <source>
        <dbReference type="SAM" id="Phobius"/>
    </source>
</evidence>
<proteinExistence type="predicted"/>
<organism evidence="2 3">
    <name type="scientific">Mucilaginibacter segetis</name>
    <dbReference type="NCBI Taxonomy" id="2793071"/>
    <lineage>
        <taxon>Bacteria</taxon>
        <taxon>Pseudomonadati</taxon>
        <taxon>Bacteroidota</taxon>
        <taxon>Sphingobacteriia</taxon>
        <taxon>Sphingobacteriales</taxon>
        <taxon>Sphingobacteriaceae</taxon>
        <taxon>Mucilaginibacter</taxon>
    </lineage>
</organism>
<evidence type="ECO:0000313" key="3">
    <source>
        <dbReference type="Proteomes" id="UP000613193"/>
    </source>
</evidence>
<sequence>MGNLSQPGYYHTAGTAMNSCNKKTAPKAPAGGNDRLAALIAGRILSLQRRLALNLNKRFNALTLQQQKWILRGAVALISIMLIAGLSGSFYPVKPALGNSSLSPHIGMPSGILPPDQIRPQLTDSLIQKK</sequence>
<keyword evidence="1" id="KW-1133">Transmembrane helix</keyword>
<keyword evidence="3" id="KW-1185">Reference proteome</keyword>
<evidence type="ECO:0000313" key="2">
    <source>
        <dbReference type="EMBL" id="MBK0378529.1"/>
    </source>
</evidence>
<name>A0A934PPU6_9SPHI</name>
<keyword evidence="1" id="KW-0472">Membrane</keyword>
<dbReference type="AlphaFoldDB" id="A0A934PPU6"/>
<accession>A0A934PPU6</accession>
<reference evidence="2" key="1">
    <citation type="submission" date="2020-12" db="EMBL/GenBank/DDBJ databases">
        <title>Bacterial novel species Mucilaginibacter sp. SD-g isolated from soil.</title>
        <authorList>
            <person name="Jung H.-Y."/>
        </authorList>
    </citation>
    <scope>NUCLEOTIDE SEQUENCE</scope>
    <source>
        <strain evidence="2">SD-g</strain>
    </source>
</reference>
<dbReference type="EMBL" id="JAEHFW010000001">
    <property type="protein sequence ID" value="MBK0378529.1"/>
    <property type="molecule type" value="Genomic_DNA"/>
</dbReference>
<protein>
    <submittedName>
        <fullName evidence="2">Uncharacterized protein</fullName>
    </submittedName>
</protein>
<dbReference type="Proteomes" id="UP000613193">
    <property type="component" value="Unassembled WGS sequence"/>
</dbReference>
<feature type="transmembrane region" description="Helical" evidence="1">
    <location>
        <begin position="69"/>
        <end position="91"/>
    </location>
</feature>